<dbReference type="SUPFAM" id="SSF109775">
    <property type="entry name" value="Mannose-6-phosphate receptor binding protein 1 (Tip47), C-terminal domain"/>
    <property type="match status" value="1"/>
</dbReference>
<feature type="compositionally biased region" description="Polar residues" evidence="5">
    <location>
        <begin position="12"/>
        <end position="23"/>
    </location>
</feature>
<dbReference type="Pfam" id="PF03036">
    <property type="entry name" value="Perilipin"/>
    <property type="match status" value="1"/>
</dbReference>
<dbReference type="GO" id="GO:0010890">
    <property type="term" value="P:positive regulation of triglyceride storage"/>
    <property type="evidence" value="ECO:0007669"/>
    <property type="project" value="TreeGrafter"/>
</dbReference>
<feature type="region of interest" description="Disordered" evidence="5">
    <location>
        <begin position="1"/>
        <end position="23"/>
    </location>
</feature>
<organism evidence="6 7">
    <name type="scientific">Erinaceus europaeus</name>
    <name type="common">Western European hedgehog</name>
    <dbReference type="NCBI Taxonomy" id="9365"/>
    <lineage>
        <taxon>Eukaryota</taxon>
        <taxon>Metazoa</taxon>
        <taxon>Chordata</taxon>
        <taxon>Craniata</taxon>
        <taxon>Vertebrata</taxon>
        <taxon>Euteleostomi</taxon>
        <taxon>Mammalia</taxon>
        <taxon>Eutheria</taxon>
        <taxon>Laurasiatheria</taxon>
        <taxon>Eulipotyphla</taxon>
        <taxon>Erinaceidae</taxon>
        <taxon>Erinaceinae</taxon>
        <taxon>Erinaceus</taxon>
    </lineage>
</organism>
<feature type="compositionally biased region" description="Acidic residues" evidence="5">
    <location>
        <begin position="410"/>
        <end position="421"/>
    </location>
</feature>
<evidence type="ECO:0000256" key="5">
    <source>
        <dbReference type="SAM" id="MobiDB-lite"/>
    </source>
</evidence>
<dbReference type="eggNOG" id="ENOG502R7TG">
    <property type="taxonomic scope" value="Eukaryota"/>
</dbReference>
<evidence type="ECO:0000256" key="1">
    <source>
        <dbReference type="ARBA" id="ARBA00004502"/>
    </source>
</evidence>
<dbReference type="AlphaFoldDB" id="A0A1S3WDJ7"/>
<proteinExistence type="inferred from homology"/>
<dbReference type="GO" id="GO:0005829">
    <property type="term" value="C:cytosol"/>
    <property type="evidence" value="ECO:0007669"/>
    <property type="project" value="TreeGrafter"/>
</dbReference>
<name>A0A1S3WDJ7_ERIEU</name>
<feature type="compositionally biased region" description="Basic and acidic residues" evidence="5">
    <location>
        <begin position="391"/>
        <end position="409"/>
    </location>
</feature>
<evidence type="ECO:0000313" key="6">
    <source>
        <dbReference type="Proteomes" id="UP001652624"/>
    </source>
</evidence>
<dbReference type="InParanoid" id="A0A1S3WDJ7"/>
<dbReference type="GO" id="GO:0005811">
    <property type="term" value="C:lipid droplet"/>
    <property type="evidence" value="ECO:0007669"/>
    <property type="project" value="UniProtKB-SubCell"/>
</dbReference>
<dbReference type="InterPro" id="IPR004279">
    <property type="entry name" value="Perilipin"/>
</dbReference>
<evidence type="ECO:0000256" key="2">
    <source>
        <dbReference type="ARBA" id="ARBA00006311"/>
    </source>
</evidence>
<dbReference type="OrthoDB" id="376826at2759"/>
<keyword evidence="3" id="KW-0551">Lipid droplet</keyword>
<feature type="region of interest" description="Disordered" evidence="5">
    <location>
        <begin position="383"/>
        <end position="421"/>
    </location>
</feature>
<reference evidence="7" key="1">
    <citation type="submission" date="2025-08" db="UniProtKB">
        <authorList>
            <consortium name="RefSeq"/>
        </authorList>
    </citation>
    <scope>IDENTIFICATION</scope>
</reference>
<dbReference type="Gene3D" id="3.30.720.170">
    <property type="entry name" value="Perilipin, alpha-beta domain"/>
    <property type="match status" value="1"/>
</dbReference>
<evidence type="ECO:0000256" key="4">
    <source>
        <dbReference type="PIRNR" id="PIRNR036881"/>
    </source>
</evidence>
<comment type="subcellular location">
    <subcellularLocation>
        <location evidence="1">Lipid droplet</location>
    </subcellularLocation>
</comment>
<protein>
    <recommendedName>
        <fullName evidence="4">Perilipin</fullName>
    </recommendedName>
</protein>
<comment type="similarity">
    <text evidence="2 4">Belongs to the perilipin family.</text>
</comment>
<evidence type="ECO:0000313" key="7">
    <source>
        <dbReference type="RefSeq" id="XP_016044410.2"/>
    </source>
</evidence>
<dbReference type="Proteomes" id="UP001652624">
    <property type="component" value="Chromosome 23"/>
</dbReference>
<dbReference type="Gene3D" id="1.20.120.340">
    <property type="entry name" value="Flagellar protein FliS"/>
    <property type="match status" value="1"/>
</dbReference>
<accession>A0A1S3WDJ7</accession>
<evidence type="ECO:0000256" key="3">
    <source>
        <dbReference type="ARBA" id="ARBA00022677"/>
    </source>
</evidence>
<dbReference type="RefSeq" id="XP_016044410.2">
    <property type="nucleotide sequence ID" value="XM_016188924.2"/>
</dbReference>
<dbReference type="GeneID" id="103115190"/>
<dbReference type="PANTHER" id="PTHR14024:SF11">
    <property type="entry name" value="PERILIPIN-3"/>
    <property type="match status" value="1"/>
</dbReference>
<dbReference type="PANTHER" id="PTHR14024">
    <property type="entry name" value="PERILIPIN"/>
    <property type="match status" value="1"/>
</dbReference>
<keyword evidence="6" id="KW-1185">Reference proteome</keyword>
<dbReference type="PIRSF" id="PIRSF036881">
    <property type="entry name" value="PAT"/>
    <property type="match status" value="1"/>
</dbReference>
<dbReference type="FunCoup" id="A0A1S3WDJ7">
    <property type="interactions" value="957"/>
</dbReference>
<dbReference type="CTD" id="10226"/>
<sequence>MSTSEPEAPGDTQVTGEEPTQQPGVGERLAALPLLGSACQAVGAVYTASRDSQAPLGTLCRAAEDGVQALATAAQPLLHRLEPQIASVSGLAHRGLDTLEGTLQRPPKQVLADTKELVTSRVMGAREAVASMVAGTKDSVASRVSGAVDATRDAVLGSHVGQLVQSGLDTVLGCSEAWMDNHLPLTDAELARLATSSEDSGADVMSVQQQRQEQSYFVRLGSLSERLRQQAWEHSLGKLRLGRQRAQEGLQQLAQALSLMESVKQGENQEGVPGPEESNTKPEVESRALAMFHQAAEQFRATCTSLGATLRGLPDQVSQQVEQVGCQVEALRNSFSGVHSARDLSAGVLVQSRERLAQARAALDAVLEYVAQQPPLMWLVGPFSPGVVETPGKEKQKETEEKEKQKEKQEEEEEEERPQLQ</sequence>
<gene>
    <name evidence="7" type="primary">PLIN3</name>
</gene>
<dbReference type="GO" id="GO:0019915">
    <property type="term" value="P:lipid storage"/>
    <property type="evidence" value="ECO:0007669"/>
    <property type="project" value="TreeGrafter"/>
</dbReference>